<accession>A0A5J4VJB4</accession>
<protein>
    <recommendedName>
        <fullName evidence="7">ABC3 transporter permease C-terminal domain-containing protein</fullName>
    </recommendedName>
</protein>
<evidence type="ECO:0000256" key="1">
    <source>
        <dbReference type="ARBA" id="ARBA00004651"/>
    </source>
</evidence>
<feature type="domain" description="ABC3 transporter permease C-terminal" evidence="7">
    <location>
        <begin position="328"/>
        <end position="447"/>
    </location>
</feature>
<evidence type="ECO:0000256" key="6">
    <source>
        <dbReference type="SAM" id="Phobius"/>
    </source>
</evidence>
<comment type="caution">
    <text evidence="8">The sequence shown here is derived from an EMBL/GenBank/DDBJ whole genome shotgun (WGS) entry which is preliminary data.</text>
</comment>
<dbReference type="InterPro" id="IPR003838">
    <property type="entry name" value="ABC3_permease_C"/>
</dbReference>
<name>A0A5J4VJB4_9EUKA</name>
<evidence type="ECO:0000256" key="5">
    <source>
        <dbReference type="ARBA" id="ARBA00023136"/>
    </source>
</evidence>
<organism evidence="8 9">
    <name type="scientific">Streblomastix strix</name>
    <dbReference type="NCBI Taxonomy" id="222440"/>
    <lineage>
        <taxon>Eukaryota</taxon>
        <taxon>Metamonada</taxon>
        <taxon>Preaxostyla</taxon>
        <taxon>Oxymonadida</taxon>
        <taxon>Streblomastigidae</taxon>
        <taxon>Streblomastix</taxon>
    </lineage>
</organism>
<proteinExistence type="predicted"/>
<evidence type="ECO:0000256" key="4">
    <source>
        <dbReference type="ARBA" id="ARBA00022989"/>
    </source>
</evidence>
<gene>
    <name evidence="8" type="ORF">EZS28_022118</name>
</gene>
<reference evidence="8 9" key="1">
    <citation type="submission" date="2019-03" db="EMBL/GenBank/DDBJ databases">
        <title>Single cell metagenomics reveals metabolic interactions within the superorganism composed of flagellate Streblomastix strix and complex community of Bacteroidetes bacteria on its surface.</title>
        <authorList>
            <person name="Treitli S.C."/>
            <person name="Kolisko M."/>
            <person name="Husnik F."/>
            <person name="Keeling P."/>
            <person name="Hampl V."/>
        </authorList>
    </citation>
    <scope>NUCLEOTIDE SEQUENCE [LARGE SCALE GENOMIC DNA]</scope>
    <source>
        <strain evidence="8">ST1C</strain>
    </source>
</reference>
<dbReference type="Pfam" id="PF02687">
    <property type="entry name" value="FtsX"/>
    <property type="match status" value="1"/>
</dbReference>
<dbReference type="PANTHER" id="PTHR32522">
    <property type="match status" value="1"/>
</dbReference>
<evidence type="ECO:0000256" key="3">
    <source>
        <dbReference type="ARBA" id="ARBA00022692"/>
    </source>
</evidence>
<feature type="transmembrane region" description="Helical" evidence="6">
    <location>
        <begin position="51"/>
        <end position="70"/>
    </location>
</feature>
<comment type="subcellular location">
    <subcellularLocation>
        <location evidence="1">Cell membrane</location>
        <topology evidence="1">Multi-pass membrane protein</topology>
    </subcellularLocation>
</comment>
<dbReference type="OrthoDB" id="2126250at2759"/>
<keyword evidence="2" id="KW-1003">Cell membrane</keyword>
<evidence type="ECO:0000313" key="9">
    <source>
        <dbReference type="Proteomes" id="UP000324800"/>
    </source>
</evidence>
<dbReference type="Proteomes" id="UP000324800">
    <property type="component" value="Unassembled WGS sequence"/>
</dbReference>
<evidence type="ECO:0000313" key="8">
    <source>
        <dbReference type="EMBL" id="KAA6382353.1"/>
    </source>
</evidence>
<feature type="transmembrane region" description="Helical" evidence="6">
    <location>
        <begin position="378"/>
        <end position="400"/>
    </location>
</feature>
<sequence>MLLGLTFVAVFFQPFLEIVFIYLLVHGRDKRFRSLVKKALQSHRSRNQKSALMLSISLSFILFMGSEFALQSHQIIDDTYKGVGSDLVFTSPSIEHPLSIKEITEAMEDVMSDPNTPVKNWSYKAYNIRHILEIQRVSIASAISIIVLSKSLMDEISCSIDQPLRIEVQVTNQKKFLYTKIFFLAKVRAVLEQGPGLSVGSYRGSASGSHAVVSMKQYQEILSIIMECVRQDEEQINHFTTKDNKNNYDVQNQINTLHISDELPEIPLVDPPIQDLYVKLKKKIPEDDRFAVQDIVYSHILKQATCYDSQGLEEIVSGTMLVLDTFYIIFGTVAIILCFFVLWISFTANVRQNQLEFGILRSIGLTAWETIRIYVYEALSLVLACIVSGSIIGLGISITLTLEITMFTESPLTYYFPFPIYLLSTFLSIIVAILGSILAAIDMKNKDIAEVIRIGA</sequence>
<feature type="transmembrane region" description="Helical" evidence="6">
    <location>
        <begin position="420"/>
        <end position="441"/>
    </location>
</feature>
<feature type="transmembrane region" description="Helical" evidence="6">
    <location>
        <begin position="326"/>
        <end position="346"/>
    </location>
</feature>
<evidence type="ECO:0000256" key="2">
    <source>
        <dbReference type="ARBA" id="ARBA00022475"/>
    </source>
</evidence>
<keyword evidence="4 6" id="KW-1133">Transmembrane helix</keyword>
<evidence type="ECO:0000259" key="7">
    <source>
        <dbReference type="Pfam" id="PF02687"/>
    </source>
</evidence>
<dbReference type="EMBL" id="SNRW01006828">
    <property type="protein sequence ID" value="KAA6382353.1"/>
    <property type="molecule type" value="Genomic_DNA"/>
</dbReference>
<dbReference type="GO" id="GO:0005886">
    <property type="term" value="C:plasma membrane"/>
    <property type="evidence" value="ECO:0007669"/>
    <property type="project" value="UniProtKB-SubCell"/>
</dbReference>
<feature type="transmembrane region" description="Helical" evidence="6">
    <location>
        <begin position="6"/>
        <end position="25"/>
    </location>
</feature>
<keyword evidence="5 6" id="KW-0472">Membrane</keyword>
<dbReference type="PANTHER" id="PTHR32522:SF5">
    <property type="entry name" value="ABC3 TRANSPORTER PERMEASE PROTEIN DOMAIN-CONTAINING PROTEIN"/>
    <property type="match status" value="1"/>
</dbReference>
<dbReference type="AlphaFoldDB" id="A0A5J4VJB4"/>
<keyword evidence="3 6" id="KW-0812">Transmembrane</keyword>